<sequence>MKIDLTNKKVLITGASRGIGKAITEQMAEAGATVAIHYFKNDTVANDLAKKLSNGCQPFGADLANPSEVTKLFDNVIESFGDLDILINNAGIALQSPIGTKDDQWLDDWQTTLRVNLDACALLCKKALELFSMKQKGKIINISSRAAFRGDTADYMAYAASKGGMVALTRSIARAYGKFGITAFNIAPGFTRTDMAQSFIDQYGEDFALRGVALDRLTEPKDIAPMVVFLASGLADHATGCTIDINAASYVH</sequence>
<proteinExistence type="inferred from homology"/>
<comment type="caution">
    <text evidence="2">The sequence shown here is derived from an EMBL/GenBank/DDBJ whole genome shotgun (WGS) entry which is preliminary data.</text>
</comment>
<dbReference type="CDD" id="cd05233">
    <property type="entry name" value="SDR_c"/>
    <property type="match status" value="1"/>
</dbReference>
<evidence type="ECO:0000256" key="1">
    <source>
        <dbReference type="ARBA" id="ARBA00006484"/>
    </source>
</evidence>
<dbReference type="Pfam" id="PF13561">
    <property type="entry name" value="adh_short_C2"/>
    <property type="match status" value="1"/>
</dbReference>
<reference evidence="2" key="1">
    <citation type="submission" date="2023-06" db="EMBL/GenBank/DDBJ databases">
        <title>Genomic of Parafulvivirga corallium.</title>
        <authorList>
            <person name="Wang G."/>
        </authorList>
    </citation>
    <scope>NUCLEOTIDE SEQUENCE</scope>
    <source>
        <strain evidence="2">BMA10</strain>
    </source>
</reference>
<dbReference type="EMBL" id="JAUJEA010000003">
    <property type="protein sequence ID" value="MDN5202055.1"/>
    <property type="molecule type" value="Genomic_DNA"/>
</dbReference>
<comment type="similarity">
    <text evidence="1">Belongs to the short-chain dehydrogenases/reductases (SDR) family.</text>
</comment>
<dbReference type="EC" id="1.-.-.-" evidence="2"/>
<protein>
    <submittedName>
        <fullName evidence="2">SDR family oxidoreductase</fullName>
        <ecNumber evidence="2">1.-.-.-</ecNumber>
    </submittedName>
</protein>
<evidence type="ECO:0000313" key="2">
    <source>
        <dbReference type="EMBL" id="MDN5202055.1"/>
    </source>
</evidence>
<keyword evidence="2" id="KW-0560">Oxidoreductase</keyword>
<keyword evidence="3" id="KW-1185">Reference proteome</keyword>
<organism evidence="2 3">
    <name type="scientific">Splendidivirga corallicola</name>
    <dbReference type="NCBI Taxonomy" id="3051826"/>
    <lineage>
        <taxon>Bacteria</taxon>
        <taxon>Pseudomonadati</taxon>
        <taxon>Bacteroidota</taxon>
        <taxon>Cytophagia</taxon>
        <taxon>Cytophagales</taxon>
        <taxon>Splendidivirgaceae</taxon>
        <taxon>Splendidivirga</taxon>
    </lineage>
</organism>
<dbReference type="SUPFAM" id="SSF51735">
    <property type="entry name" value="NAD(P)-binding Rossmann-fold domains"/>
    <property type="match status" value="1"/>
</dbReference>
<dbReference type="Gene3D" id="3.40.50.720">
    <property type="entry name" value="NAD(P)-binding Rossmann-like Domain"/>
    <property type="match status" value="1"/>
</dbReference>
<dbReference type="PRINTS" id="PR00080">
    <property type="entry name" value="SDRFAMILY"/>
</dbReference>
<dbReference type="InterPro" id="IPR002347">
    <property type="entry name" value="SDR_fam"/>
</dbReference>
<dbReference type="InterPro" id="IPR036291">
    <property type="entry name" value="NAD(P)-bd_dom_sf"/>
</dbReference>
<gene>
    <name evidence="2" type="ORF">QQ008_11795</name>
</gene>
<name>A0ABT8KMW0_9BACT</name>
<dbReference type="RefSeq" id="WP_346752078.1">
    <property type="nucleotide sequence ID" value="NZ_JAUJEA010000003.1"/>
</dbReference>
<dbReference type="PRINTS" id="PR00081">
    <property type="entry name" value="GDHRDH"/>
</dbReference>
<accession>A0ABT8KMW0</accession>
<dbReference type="Proteomes" id="UP001172082">
    <property type="component" value="Unassembled WGS sequence"/>
</dbReference>
<dbReference type="PANTHER" id="PTHR42760">
    <property type="entry name" value="SHORT-CHAIN DEHYDROGENASES/REDUCTASES FAMILY MEMBER"/>
    <property type="match status" value="1"/>
</dbReference>
<dbReference type="GO" id="GO:0016491">
    <property type="term" value="F:oxidoreductase activity"/>
    <property type="evidence" value="ECO:0007669"/>
    <property type="project" value="UniProtKB-KW"/>
</dbReference>
<evidence type="ECO:0000313" key="3">
    <source>
        <dbReference type="Proteomes" id="UP001172082"/>
    </source>
</evidence>